<feature type="chain" id="PRO_5042171035" evidence="1">
    <location>
        <begin position="32"/>
        <end position="299"/>
    </location>
</feature>
<evidence type="ECO:0000256" key="1">
    <source>
        <dbReference type="SAM" id="SignalP"/>
    </source>
</evidence>
<feature type="signal peptide" evidence="1">
    <location>
        <begin position="1"/>
        <end position="31"/>
    </location>
</feature>
<comment type="caution">
    <text evidence="2">The sequence shown here is derived from an EMBL/GenBank/DDBJ whole genome shotgun (WGS) entry which is preliminary data.</text>
</comment>
<evidence type="ECO:0000313" key="2">
    <source>
        <dbReference type="EMBL" id="KAJ7035242.1"/>
    </source>
</evidence>
<reference evidence="2" key="1">
    <citation type="submission" date="2023-03" db="EMBL/GenBank/DDBJ databases">
        <title>Massive genome expansion in bonnet fungi (Mycena s.s.) driven by repeated elements and novel gene families across ecological guilds.</title>
        <authorList>
            <consortium name="Lawrence Berkeley National Laboratory"/>
            <person name="Harder C.B."/>
            <person name="Miyauchi S."/>
            <person name="Viragh M."/>
            <person name="Kuo A."/>
            <person name="Thoen E."/>
            <person name="Andreopoulos B."/>
            <person name="Lu D."/>
            <person name="Skrede I."/>
            <person name="Drula E."/>
            <person name="Henrissat B."/>
            <person name="Morin E."/>
            <person name="Kohler A."/>
            <person name="Barry K."/>
            <person name="LaButti K."/>
            <person name="Morin E."/>
            <person name="Salamov A."/>
            <person name="Lipzen A."/>
            <person name="Mereny Z."/>
            <person name="Hegedus B."/>
            <person name="Baldrian P."/>
            <person name="Stursova M."/>
            <person name="Weitz H."/>
            <person name="Taylor A."/>
            <person name="Grigoriev I.V."/>
            <person name="Nagy L.G."/>
            <person name="Martin F."/>
            <person name="Kauserud H."/>
        </authorList>
    </citation>
    <scope>NUCLEOTIDE SEQUENCE</scope>
    <source>
        <strain evidence="2">CBHHK200</strain>
    </source>
</reference>
<organism evidence="2 3">
    <name type="scientific">Mycena alexandri</name>
    <dbReference type="NCBI Taxonomy" id="1745969"/>
    <lineage>
        <taxon>Eukaryota</taxon>
        <taxon>Fungi</taxon>
        <taxon>Dikarya</taxon>
        <taxon>Basidiomycota</taxon>
        <taxon>Agaricomycotina</taxon>
        <taxon>Agaricomycetes</taxon>
        <taxon>Agaricomycetidae</taxon>
        <taxon>Agaricales</taxon>
        <taxon>Marasmiineae</taxon>
        <taxon>Mycenaceae</taxon>
        <taxon>Mycena</taxon>
    </lineage>
</organism>
<dbReference type="Proteomes" id="UP001218188">
    <property type="component" value="Unassembled WGS sequence"/>
</dbReference>
<dbReference type="SUPFAM" id="SSF49562">
    <property type="entry name" value="C2 domain (Calcium/lipid-binding domain, CaLB)"/>
    <property type="match status" value="1"/>
</dbReference>
<evidence type="ECO:0000313" key="3">
    <source>
        <dbReference type="Proteomes" id="UP001218188"/>
    </source>
</evidence>
<protein>
    <submittedName>
        <fullName evidence="2">Uncharacterized protein</fullName>
    </submittedName>
</protein>
<accession>A0AAD6X3F3</accession>
<keyword evidence="3" id="KW-1185">Reference proteome</keyword>
<name>A0AAD6X3F3_9AGAR</name>
<keyword evidence="1" id="KW-0732">Signal</keyword>
<proteinExistence type="predicted"/>
<gene>
    <name evidence="2" type="ORF">C8F04DRAFT_1182409</name>
</gene>
<dbReference type="EMBL" id="JARJCM010000051">
    <property type="protein sequence ID" value="KAJ7035242.1"/>
    <property type="molecule type" value="Genomic_DNA"/>
</dbReference>
<sequence length="299" mass="32237">MAQSYSLLGPSIHPVVLLMLTLPLPVKSVTGIDWKPGWLRSLYVAIDVDATRVHRTHPKKKAEDIWNELATLPSSIITLQLFSDPALRKDRCLAKKEIELAVLLEMCGLPGETKGMQYIAVALDHTRKTAAATPEPVLVVCMTALGRFQAGDIVIANATEDVAALQGLDTRSQGLEVMDRAAQSSGLLYALGTLVSRVEVVVKIGAEIAKIHPYANAAWQVLTAVHNVPSCRNGSYLSLTAARVLTQVISKDEEKIEEFTAVFGKLQQSLGTRLELYTASASTKILEIVLDSGPLSASG</sequence>
<dbReference type="AlphaFoldDB" id="A0AAD6X3F3"/>
<dbReference type="InterPro" id="IPR035892">
    <property type="entry name" value="C2_domain_sf"/>
</dbReference>